<proteinExistence type="predicted"/>
<dbReference type="GO" id="GO:0050501">
    <property type="term" value="F:hyaluronan synthase activity"/>
    <property type="evidence" value="ECO:0007669"/>
    <property type="project" value="UniProtKB-EC"/>
</dbReference>
<evidence type="ECO:0000259" key="1">
    <source>
        <dbReference type="Pfam" id="PF00534"/>
    </source>
</evidence>
<feature type="domain" description="Glycosyl transferase family 1" evidence="1">
    <location>
        <begin position="266"/>
        <end position="388"/>
    </location>
</feature>
<dbReference type="Pfam" id="PF13641">
    <property type="entry name" value="Glyco_tranf_2_3"/>
    <property type="match status" value="1"/>
</dbReference>
<dbReference type="SUPFAM" id="SSF53756">
    <property type="entry name" value="UDP-Glycosyltransferase/glycogen phosphorylase"/>
    <property type="match status" value="1"/>
</dbReference>
<sequence>MKLQIDLGKYPNIERLLYSETETWSDDAAVLADRIGRQFDERSYLFTNPDIRVAVEAGHIESGYEHWLRHGQAEGRIGTGVSRYCNRLPWSPRVDLERPRVLFYGPVSATSGLGNAARGYAAALALLDIELEVVDSTAAIYPHLKMEIKPHTIDPDIVIVDHNADALNNFFGIVDKSILDNAYTIGIWVWELASFRNEWIEQFSAFDEIWSLSRFSLDAIATIAPPGVTLGVVPCVVEEDVIETTFGRSHFSIPEDAFVFLCVFDVSSVMERKNPYAAIDAFKAAFADDPSVVLVLKYHSQHAAPEKIEAMRAAATAPNILIIDSVLSAEENAALKLVVDCIVSPHRSEGFGFNVAEAMLVGKPVICTNYSSTLDFTSPDNAFLIDCKMVEVDLTEGPYPHGFLWADPDREHIASLMKAVRQGGPDVQRRIERAREDVLSTLSRRAVGEIMDGFISRICESRSAFRNLLNLERRKGYVWRHPRALGHYESLPDDRDWPLISVIVPVYNIQRGYLLECVNSVLGQSYPFWELCLCNDASTLPETIELLEELRGKDQRIKIRNLSANVGISRATNAAVEIATGKYVAFLDNDDTIHPDALRHYAEATILNPDADAFYCDEDKINSANEYVEHYFKPDWSPEHLESCMYVLHMIMVRKSVFVDLEGYREEYTGAQDYDLLLRLSLGNRKIVHIPEVLYHWRIIEGSAAAEVAAKPTALNNARRALEAYAKAKYGPEAFVTDGKLFGLFRVCKSRTNAPPVTLVMTTNNSVKDVEHRGRINLAVHLLQSILEKTDYPSYSVLMVTNGTFDEEGRRLLQESGGREVAYEGDQKNFNFADKANFAITSASTELVVLLNDDMEIRSSDWLWALVDLIQDEGVGAVGARLTYPTNHFQHVGMVLGVNETAAHIYHGHDESTVGYNGYPNIIRNYSAVTGACMATKLSLFKEVGGFDTAFATDFNDTDYCLKLRAKGYRVVYTPFAELYHFESQTAVRSSQSPKEKELFLSRWSEVIANDPYYNRNLRRNSITFEPLEDAWPV</sequence>
<dbReference type="AlphaFoldDB" id="A0A2C9D031"/>
<accession>A0A2C9D031</accession>
<keyword evidence="4" id="KW-1185">Reference proteome</keyword>
<dbReference type="InterPro" id="IPR001296">
    <property type="entry name" value="Glyco_trans_1"/>
</dbReference>
<dbReference type="InterPro" id="IPR029044">
    <property type="entry name" value="Nucleotide-diphossugar_trans"/>
</dbReference>
<organism evidence="3 4">
    <name type="scientific">Hartmannibacter diazotrophicus</name>
    <dbReference type="NCBI Taxonomy" id="1482074"/>
    <lineage>
        <taxon>Bacteria</taxon>
        <taxon>Pseudomonadati</taxon>
        <taxon>Pseudomonadota</taxon>
        <taxon>Alphaproteobacteria</taxon>
        <taxon>Hyphomicrobiales</taxon>
        <taxon>Pleomorphomonadaceae</taxon>
        <taxon>Hartmannibacter</taxon>
    </lineage>
</organism>
<dbReference type="Pfam" id="PF00534">
    <property type="entry name" value="Glycos_transf_1"/>
    <property type="match status" value="1"/>
</dbReference>
<evidence type="ECO:0000259" key="2">
    <source>
        <dbReference type="Pfam" id="PF00535"/>
    </source>
</evidence>
<evidence type="ECO:0000313" key="4">
    <source>
        <dbReference type="Proteomes" id="UP000223606"/>
    </source>
</evidence>
<dbReference type="SUPFAM" id="SSF53448">
    <property type="entry name" value="Nucleotide-diphospho-sugar transferases"/>
    <property type="match status" value="2"/>
</dbReference>
<name>A0A2C9D031_9HYPH</name>
<dbReference type="EC" id="2.4.1.212" evidence="3"/>
<dbReference type="InterPro" id="IPR001173">
    <property type="entry name" value="Glyco_trans_2-like"/>
</dbReference>
<evidence type="ECO:0000313" key="3">
    <source>
        <dbReference type="EMBL" id="SON53692.1"/>
    </source>
</evidence>
<keyword evidence="3" id="KW-0808">Transferase</keyword>
<feature type="domain" description="Glycosyltransferase 2-like" evidence="2">
    <location>
        <begin position="501"/>
        <end position="610"/>
    </location>
</feature>
<reference evidence="4" key="1">
    <citation type="submission" date="2017-09" db="EMBL/GenBank/DDBJ databases">
        <title>Genome sequence of Nannocystis excedens DSM 71.</title>
        <authorList>
            <person name="Blom J."/>
        </authorList>
    </citation>
    <scope>NUCLEOTIDE SEQUENCE [LARGE SCALE GENOMIC DNA]</scope>
    <source>
        <strain evidence="4">type strain: E19</strain>
    </source>
</reference>
<dbReference type="Pfam" id="PF00535">
    <property type="entry name" value="Glycos_transf_2"/>
    <property type="match status" value="1"/>
</dbReference>
<dbReference type="Proteomes" id="UP000223606">
    <property type="component" value="Chromosome 1"/>
</dbReference>
<dbReference type="Gene3D" id="3.90.550.10">
    <property type="entry name" value="Spore Coat Polysaccharide Biosynthesis Protein SpsA, Chain A"/>
    <property type="match status" value="2"/>
</dbReference>
<dbReference type="KEGG" id="hdi:HDIA_0151"/>
<protein>
    <submittedName>
        <fullName evidence="3">Hyaluronan synthase</fullName>
        <ecNumber evidence="3">2.4.1.212</ecNumber>
    </submittedName>
</protein>
<dbReference type="EMBL" id="LT960614">
    <property type="protein sequence ID" value="SON53692.1"/>
    <property type="molecule type" value="Genomic_DNA"/>
</dbReference>
<dbReference type="Gene3D" id="3.40.50.2000">
    <property type="entry name" value="Glycogen Phosphorylase B"/>
    <property type="match status" value="1"/>
</dbReference>
<gene>
    <name evidence="3" type="primary">hyaD</name>
    <name evidence="3" type="ORF">HDIA_0151</name>
</gene>
<dbReference type="PANTHER" id="PTHR43179">
    <property type="entry name" value="RHAMNOSYLTRANSFERASE WBBL"/>
    <property type="match status" value="1"/>
</dbReference>
<dbReference type="RefSeq" id="WP_162292593.1">
    <property type="nucleotide sequence ID" value="NZ_LT960614.1"/>
</dbReference>
<keyword evidence="3" id="KW-0328">Glycosyltransferase</keyword>
<dbReference type="CDD" id="cd04184">
    <property type="entry name" value="GT2_RfbC_Mx_like"/>
    <property type="match status" value="1"/>
</dbReference>
<dbReference type="PANTHER" id="PTHR43179:SF7">
    <property type="entry name" value="RHAMNOSYLTRANSFERASE WBBL"/>
    <property type="match status" value="1"/>
</dbReference>